<dbReference type="RefSeq" id="WP_149286756.1">
    <property type="nucleotide sequence ID" value="NZ_CP038437.2"/>
</dbReference>
<accession>A0A5C1NJX8</accession>
<organism evidence="10 11">
    <name type="scientific">Halomonas binhaiensis</name>
    <dbReference type="NCBI Taxonomy" id="2562282"/>
    <lineage>
        <taxon>Bacteria</taxon>
        <taxon>Pseudomonadati</taxon>
        <taxon>Pseudomonadota</taxon>
        <taxon>Gammaproteobacteria</taxon>
        <taxon>Oceanospirillales</taxon>
        <taxon>Halomonadaceae</taxon>
        <taxon>Halomonas</taxon>
    </lineage>
</organism>
<dbReference type="GO" id="GO:0004497">
    <property type="term" value="F:monooxygenase activity"/>
    <property type="evidence" value="ECO:0007669"/>
    <property type="project" value="UniProtKB-KW"/>
</dbReference>
<dbReference type="Proteomes" id="UP000324285">
    <property type="component" value="Chromosome"/>
</dbReference>
<evidence type="ECO:0000259" key="9">
    <source>
        <dbReference type="Pfam" id="PF01494"/>
    </source>
</evidence>
<keyword evidence="10" id="KW-0830">Ubiquinone</keyword>
<evidence type="ECO:0000256" key="5">
    <source>
        <dbReference type="ARBA" id="ARBA00022827"/>
    </source>
</evidence>
<evidence type="ECO:0000256" key="3">
    <source>
        <dbReference type="ARBA" id="ARBA00005349"/>
    </source>
</evidence>
<dbReference type="InterPro" id="IPR002938">
    <property type="entry name" value="FAD-bd"/>
</dbReference>
<dbReference type="InterPro" id="IPR018168">
    <property type="entry name" value="Ubi_Hdrlase_CS"/>
</dbReference>
<dbReference type="EMBL" id="CP038437">
    <property type="protein sequence ID" value="QEM83634.1"/>
    <property type="molecule type" value="Genomic_DNA"/>
</dbReference>
<dbReference type="UniPathway" id="UPA00232"/>
<dbReference type="AlphaFoldDB" id="A0A5C1NJX8"/>
<comment type="subunit">
    <text evidence="8">Component of the Ubi complex metabolon, which regroups five ubiquinone biosynthesis proteins (UbiE, UbiF, UbiG, UbiH and UbiI) and two accessory factors (UbiK and the lipid-binding protein UbiJ).</text>
</comment>
<feature type="domain" description="FAD-binding" evidence="9">
    <location>
        <begin position="15"/>
        <end position="357"/>
    </location>
</feature>
<evidence type="ECO:0000256" key="1">
    <source>
        <dbReference type="ARBA" id="ARBA00001974"/>
    </source>
</evidence>
<comment type="cofactor">
    <cofactor evidence="1">
        <name>FAD</name>
        <dbReference type="ChEBI" id="CHEBI:57692"/>
    </cofactor>
</comment>
<dbReference type="PRINTS" id="PR00420">
    <property type="entry name" value="RNGMNOXGNASE"/>
</dbReference>
<reference evidence="10" key="1">
    <citation type="submission" date="2021-02" db="EMBL/GenBank/DDBJ databases">
        <title>Strain Y2R2, a novel species of the genus Halomonas.</title>
        <authorList>
            <person name="Huang H."/>
        </authorList>
    </citation>
    <scope>NUCLEOTIDE SEQUENCE</scope>
    <source>
        <strain evidence="10">Y2R2</strain>
    </source>
</reference>
<evidence type="ECO:0000256" key="7">
    <source>
        <dbReference type="ARBA" id="ARBA00023033"/>
    </source>
</evidence>
<comment type="similarity">
    <text evidence="3">Belongs to the UbiH/COQ6 family.</text>
</comment>
<dbReference type="InterPro" id="IPR051205">
    <property type="entry name" value="UbiH/COQ6_monooxygenase"/>
</dbReference>
<dbReference type="SUPFAM" id="SSF51905">
    <property type="entry name" value="FAD/NAD(P)-binding domain"/>
    <property type="match status" value="1"/>
</dbReference>
<dbReference type="PANTHER" id="PTHR43876">
    <property type="entry name" value="UBIQUINONE BIOSYNTHESIS MONOOXYGENASE COQ6, MITOCHONDRIAL"/>
    <property type="match status" value="1"/>
</dbReference>
<gene>
    <name evidence="10" type="ORF">E4T21_20240</name>
</gene>
<keyword evidence="4" id="KW-0285">Flavoprotein</keyword>
<dbReference type="PROSITE" id="PS01304">
    <property type="entry name" value="UBIH"/>
    <property type="match status" value="1"/>
</dbReference>
<evidence type="ECO:0000256" key="4">
    <source>
        <dbReference type="ARBA" id="ARBA00022630"/>
    </source>
</evidence>
<dbReference type="GO" id="GO:0071949">
    <property type="term" value="F:FAD binding"/>
    <property type="evidence" value="ECO:0007669"/>
    <property type="project" value="InterPro"/>
</dbReference>
<keyword evidence="5" id="KW-0274">FAD</keyword>
<dbReference type="Gene3D" id="3.50.50.60">
    <property type="entry name" value="FAD/NAD(P)-binding domain"/>
    <property type="match status" value="2"/>
</dbReference>
<dbReference type="GO" id="GO:0110142">
    <property type="term" value="C:ubiquinone biosynthesis complex"/>
    <property type="evidence" value="ECO:0007669"/>
    <property type="project" value="UniProtKB-ARBA"/>
</dbReference>
<protein>
    <submittedName>
        <fullName evidence="10">UbiH/UbiF/VisC/COQ6 family ubiquinone biosynthesis hydroxylase</fullName>
    </submittedName>
</protein>
<evidence type="ECO:0000256" key="8">
    <source>
        <dbReference type="ARBA" id="ARBA00065734"/>
    </source>
</evidence>
<name>A0A5C1NJX8_9GAMM</name>
<keyword evidence="6" id="KW-0560">Oxidoreductase</keyword>
<keyword evidence="7" id="KW-0503">Monooxygenase</keyword>
<dbReference type="GO" id="GO:0016705">
    <property type="term" value="F:oxidoreductase activity, acting on paired donors, with incorporation or reduction of molecular oxygen"/>
    <property type="evidence" value="ECO:0007669"/>
    <property type="project" value="InterPro"/>
</dbReference>
<sequence length="418" mass="44759">MQDKTQQGAAAPQDFDVVIVGIGMVGAALAALLGRDGVSVAMVDARPFSLSLDGVGDGLPAPRVSALTPVSQRLLGSLRAWETIRQRRATPYTAMHVWDGEGSGSIAFRADQAGVATLGHIVENDVVLAALEEQLERMPNVVRLYAHKVSSLEESVEGRAVMLDDGRKLRAALVVGADGARSHLRSMAGIDISERDTGHHALVTTVRTALPHAATARQVFLANGPLAFLPLTVDGDDHYCSIVWSTAPEHASQLACLSREALGQAMAQAFDDRLGKVEVLDEARTFPLAQRHAVTYHLPGLALVGDAAHSIHPLAGQGVNLGLMDAAVLAEELLEGRRRGVGFGETAVLARYERRRRGDNATMLALMDGFRQLFGARHPAVTLLRNFGLSSVNRLSPLKRLLMQQATGQRGRLPLSCR</sequence>
<evidence type="ECO:0000313" key="11">
    <source>
        <dbReference type="Proteomes" id="UP000324285"/>
    </source>
</evidence>
<evidence type="ECO:0000313" key="10">
    <source>
        <dbReference type="EMBL" id="QEM83634.1"/>
    </source>
</evidence>
<dbReference type="NCBIfam" id="TIGR01988">
    <property type="entry name" value="Ubi-OHases"/>
    <property type="match status" value="1"/>
</dbReference>
<evidence type="ECO:0000256" key="6">
    <source>
        <dbReference type="ARBA" id="ARBA00023002"/>
    </source>
</evidence>
<dbReference type="InterPro" id="IPR010971">
    <property type="entry name" value="UbiH/COQ6"/>
</dbReference>
<dbReference type="PANTHER" id="PTHR43876:SF7">
    <property type="entry name" value="UBIQUINONE BIOSYNTHESIS MONOOXYGENASE COQ6, MITOCHONDRIAL"/>
    <property type="match status" value="1"/>
</dbReference>
<dbReference type="InterPro" id="IPR036188">
    <property type="entry name" value="FAD/NAD-bd_sf"/>
</dbReference>
<dbReference type="KEGG" id="hbh:E4T21_20240"/>
<dbReference type="FunFam" id="3.50.50.60:FF:000021">
    <property type="entry name" value="Ubiquinone biosynthesis monooxygenase COQ6"/>
    <property type="match status" value="1"/>
</dbReference>
<keyword evidence="11" id="KW-1185">Reference proteome</keyword>
<dbReference type="OrthoDB" id="9769565at2"/>
<proteinExistence type="inferred from homology"/>
<dbReference type="Pfam" id="PF01494">
    <property type="entry name" value="FAD_binding_3"/>
    <property type="match status" value="1"/>
</dbReference>
<comment type="pathway">
    <text evidence="2">Cofactor biosynthesis; ubiquinone biosynthesis.</text>
</comment>
<evidence type="ECO:0000256" key="2">
    <source>
        <dbReference type="ARBA" id="ARBA00004749"/>
    </source>
</evidence>
<dbReference type="GO" id="GO:0006744">
    <property type="term" value="P:ubiquinone biosynthetic process"/>
    <property type="evidence" value="ECO:0007669"/>
    <property type="project" value="UniProtKB-UniPathway"/>
</dbReference>